<dbReference type="InterPro" id="IPR013103">
    <property type="entry name" value="RVT_2"/>
</dbReference>
<evidence type="ECO:0000259" key="1">
    <source>
        <dbReference type="Pfam" id="PF07727"/>
    </source>
</evidence>
<dbReference type="AlphaFoldDB" id="A0A9Q3CVD5"/>
<sequence length="172" mass="19883">MAQDSRGWLFWIPDKKQIMKSASVRFDEMTVFQGNELEIETIQVKNLFDEAMINEIERQEHLVDCLNNENAIPDILPSSYKEAMGSEESSDWLNAIEDELKSMEEESVFEVTNLHQALAEVPHESICSKKWVFVKKQKPQRFKARLVARGFCQIYGINYEETFAPTPTFGAL</sequence>
<proteinExistence type="predicted"/>
<name>A0A9Q3CVD5_9BASI</name>
<evidence type="ECO:0000313" key="2">
    <source>
        <dbReference type="EMBL" id="MBW0489815.1"/>
    </source>
</evidence>
<accession>A0A9Q3CVD5</accession>
<dbReference type="Proteomes" id="UP000765509">
    <property type="component" value="Unassembled WGS sequence"/>
</dbReference>
<gene>
    <name evidence="2" type="ORF">O181_029530</name>
</gene>
<dbReference type="OrthoDB" id="430476at2759"/>
<protein>
    <recommendedName>
        <fullName evidence="1">Reverse transcriptase Ty1/copia-type domain-containing protein</fullName>
    </recommendedName>
</protein>
<keyword evidence="3" id="KW-1185">Reference proteome</keyword>
<dbReference type="Pfam" id="PF07727">
    <property type="entry name" value="RVT_2"/>
    <property type="match status" value="1"/>
</dbReference>
<dbReference type="EMBL" id="AVOT02010270">
    <property type="protein sequence ID" value="MBW0489815.1"/>
    <property type="molecule type" value="Genomic_DNA"/>
</dbReference>
<comment type="caution">
    <text evidence="2">The sequence shown here is derived from an EMBL/GenBank/DDBJ whole genome shotgun (WGS) entry which is preliminary data.</text>
</comment>
<reference evidence="2" key="1">
    <citation type="submission" date="2021-03" db="EMBL/GenBank/DDBJ databases">
        <title>Draft genome sequence of rust myrtle Austropuccinia psidii MF-1, a brazilian biotype.</title>
        <authorList>
            <person name="Quecine M.C."/>
            <person name="Pachon D.M.R."/>
            <person name="Bonatelli M.L."/>
            <person name="Correr F.H."/>
            <person name="Franceschini L.M."/>
            <person name="Leite T.F."/>
            <person name="Margarido G.R.A."/>
            <person name="Almeida C.A."/>
            <person name="Ferrarezi J.A."/>
            <person name="Labate C.A."/>
        </authorList>
    </citation>
    <scope>NUCLEOTIDE SEQUENCE</scope>
    <source>
        <strain evidence="2">MF-1</strain>
    </source>
</reference>
<evidence type="ECO:0000313" key="3">
    <source>
        <dbReference type="Proteomes" id="UP000765509"/>
    </source>
</evidence>
<feature type="domain" description="Reverse transcriptase Ty1/copia-type" evidence="1">
    <location>
        <begin position="127"/>
        <end position="166"/>
    </location>
</feature>
<organism evidence="2 3">
    <name type="scientific">Austropuccinia psidii MF-1</name>
    <dbReference type="NCBI Taxonomy" id="1389203"/>
    <lineage>
        <taxon>Eukaryota</taxon>
        <taxon>Fungi</taxon>
        <taxon>Dikarya</taxon>
        <taxon>Basidiomycota</taxon>
        <taxon>Pucciniomycotina</taxon>
        <taxon>Pucciniomycetes</taxon>
        <taxon>Pucciniales</taxon>
        <taxon>Sphaerophragmiaceae</taxon>
        <taxon>Austropuccinia</taxon>
    </lineage>
</organism>